<protein>
    <submittedName>
        <fullName evidence="1">Uncharacterized protein</fullName>
    </submittedName>
</protein>
<proteinExistence type="predicted"/>
<comment type="caution">
    <text evidence="1">The sequence shown here is derived from an EMBL/GenBank/DDBJ whole genome shotgun (WGS) entry which is preliminary data.</text>
</comment>
<sequence>MPHNRSWSGTSLASIPEDSPIITTSALDKVMAHFSNTNEPMEPSHRILVCHLLQERLARLMRGKDNVKMKMDLLDVCIERCRKELDVLRSKCQGSA</sequence>
<organism evidence="1 2">
    <name type="scientific">Diplodia corticola</name>
    <dbReference type="NCBI Taxonomy" id="236234"/>
    <lineage>
        <taxon>Eukaryota</taxon>
        <taxon>Fungi</taxon>
        <taxon>Dikarya</taxon>
        <taxon>Ascomycota</taxon>
        <taxon>Pezizomycotina</taxon>
        <taxon>Dothideomycetes</taxon>
        <taxon>Dothideomycetes incertae sedis</taxon>
        <taxon>Botryosphaeriales</taxon>
        <taxon>Botryosphaeriaceae</taxon>
        <taxon>Diplodia</taxon>
    </lineage>
</organism>
<reference evidence="1 2" key="1">
    <citation type="submission" date="2016-10" db="EMBL/GenBank/DDBJ databases">
        <title>Proteomics and genomics reveal pathogen-plant mechanisms compatible with a hemibiotrophic lifestyle of Diplodia corticola.</title>
        <authorList>
            <person name="Fernandes I."/>
            <person name="De Jonge R."/>
            <person name="Van De Peer Y."/>
            <person name="Devreese B."/>
            <person name="Alves A."/>
            <person name="Esteves A.C."/>
        </authorList>
    </citation>
    <scope>NUCLEOTIDE SEQUENCE [LARGE SCALE GENOMIC DNA]</scope>
    <source>
        <strain evidence="1 2">CBS 112549</strain>
    </source>
</reference>
<dbReference type="OrthoDB" id="10450539at2759"/>
<dbReference type="RefSeq" id="XP_020129058.1">
    <property type="nucleotide sequence ID" value="XM_020274860.1"/>
</dbReference>
<gene>
    <name evidence="1" type="ORF">BKCO1_36000107</name>
</gene>
<evidence type="ECO:0000313" key="2">
    <source>
        <dbReference type="Proteomes" id="UP000183809"/>
    </source>
</evidence>
<dbReference type="AlphaFoldDB" id="A0A1J9QUY3"/>
<dbReference type="GeneID" id="31015121"/>
<dbReference type="Proteomes" id="UP000183809">
    <property type="component" value="Unassembled WGS sequence"/>
</dbReference>
<dbReference type="EMBL" id="MNUE01000036">
    <property type="protein sequence ID" value="OJD32798.1"/>
    <property type="molecule type" value="Genomic_DNA"/>
</dbReference>
<keyword evidence="2" id="KW-1185">Reference proteome</keyword>
<accession>A0A1J9QUY3</accession>
<name>A0A1J9QUY3_9PEZI</name>
<evidence type="ECO:0000313" key="1">
    <source>
        <dbReference type="EMBL" id="OJD32798.1"/>
    </source>
</evidence>